<accession>A0A7H0VCS0</accession>
<reference evidence="7 8" key="1">
    <citation type="submission" date="2020-08" db="EMBL/GenBank/DDBJ databases">
        <title>Croceimicrobium hydrocarbonivorans gen. nov., sp. nov., a novel marine bacterium isolated from a bacterial consortium that degrades polyethylene terephthalate.</title>
        <authorList>
            <person name="Liu R."/>
        </authorList>
    </citation>
    <scope>NUCLEOTIDE SEQUENCE [LARGE SCALE GENOMIC DNA]</scope>
    <source>
        <strain evidence="7 8">A20-9</strain>
    </source>
</reference>
<evidence type="ECO:0000259" key="6">
    <source>
        <dbReference type="Pfam" id="PF13515"/>
    </source>
</evidence>
<evidence type="ECO:0000256" key="3">
    <source>
        <dbReference type="ARBA" id="ARBA00022989"/>
    </source>
</evidence>
<feature type="transmembrane region" description="Helical" evidence="5">
    <location>
        <begin position="93"/>
        <end position="112"/>
    </location>
</feature>
<keyword evidence="8" id="KW-1185">Reference proteome</keyword>
<dbReference type="Proteomes" id="UP000516305">
    <property type="component" value="Chromosome"/>
</dbReference>
<feature type="transmembrane region" description="Helical" evidence="5">
    <location>
        <begin position="184"/>
        <end position="207"/>
    </location>
</feature>
<name>A0A7H0VCS0_9FLAO</name>
<dbReference type="AlphaFoldDB" id="A0A7H0VCS0"/>
<feature type="transmembrane region" description="Helical" evidence="5">
    <location>
        <begin position="142"/>
        <end position="163"/>
    </location>
</feature>
<dbReference type="GO" id="GO:0016020">
    <property type="term" value="C:membrane"/>
    <property type="evidence" value="ECO:0007669"/>
    <property type="project" value="UniProtKB-SubCell"/>
</dbReference>
<sequence>MNLLFKDFLKLKPSNRDWRIAALAGICVGSPLLIGWYFDQLSSGLISCLSALVILYLPARGSLTHKINTLMICSFGFMGSFALGQFFSFNPIAAVLSFGIFSLVLHAIILHYKAEPPRSFFFIMIFSISISQPFSLENLPHKIGLISLGTLLSTAIGLTYILYKRSKAEPEPSQSLKSKDPDSTADIWEAIIMGLFMALSLGLGYALKINNPYWIPISCAAVMQGASLNHIWQRSLQRIFGTLLGLGLCWLLLSSTQSKLLLCLYIIALQFIVEMLVTRNYALAVIFITPLAIFMSEAADPIINNPATLIALRFNEIVLGSLLGALGGWLLHKEKLRYFALKKLG</sequence>
<feature type="transmembrane region" description="Helical" evidence="5">
    <location>
        <begin position="244"/>
        <end position="268"/>
    </location>
</feature>
<organism evidence="7 8">
    <name type="scientific">Croceimicrobium hydrocarbonivorans</name>
    <dbReference type="NCBI Taxonomy" id="2761580"/>
    <lineage>
        <taxon>Bacteria</taxon>
        <taxon>Pseudomonadati</taxon>
        <taxon>Bacteroidota</taxon>
        <taxon>Flavobacteriia</taxon>
        <taxon>Flavobacteriales</taxon>
        <taxon>Owenweeksiaceae</taxon>
        <taxon>Croceimicrobium</taxon>
    </lineage>
</organism>
<dbReference type="Pfam" id="PF13515">
    <property type="entry name" value="FUSC_2"/>
    <property type="match status" value="1"/>
</dbReference>
<feature type="transmembrane region" description="Helical" evidence="5">
    <location>
        <begin position="44"/>
        <end position="63"/>
    </location>
</feature>
<keyword evidence="4 5" id="KW-0472">Membrane</keyword>
<protein>
    <submittedName>
        <fullName evidence="7">FUSC family protein</fullName>
    </submittedName>
</protein>
<comment type="subcellular location">
    <subcellularLocation>
        <location evidence="1">Membrane</location>
        <topology evidence="1">Multi-pass membrane protein</topology>
    </subcellularLocation>
</comment>
<keyword evidence="3 5" id="KW-1133">Transmembrane helix</keyword>
<dbReference type="EMBL" id="CP060139">
    <property type="protein sequence ID" value="QNR23518.1"/>
    <property type="molecule type" value="Genomic_DNA"/>
</dbReference>
<dbReference type="RefSeq" id="WP_210758050.1">
    <property type="nucleotide sequence ID" value="NZ_CP060139.1"/>
</dbReference>
<evidence type="ECO:0000313" key="8">
    <source>
        <dbReference type="Proteomes" id="UP000516305"/>
    </source>
</evidence>
<feature type="transmembrane region" description="Helical" evidence="5">
    <location>
        <begin position="119"/>
        <end position="136"/>
    </location>
</feature>
<evidence type="ECO:0000256" key="4">
    <source>
        <dbReference type="ARBA" id="ARBA00023136"/>
    </source>
</evidence>
<feature type="transmembrane region" description="Helical" evidence="5">
    <location>
        <begin position="20"/>
        <end position="38"/>
    </location>
</feature>
<feature type="domain" description="Integral membrane bound transporter" evidence="6">
    <location>
        <begin position="200"/>
        <end position="326"/>
    </location>
</feature>
<evidence type="ECO:0000256" key="5">
    <source>
        <dbReference type="SAM" id="Phobius"/>
    </source>
</evidence>
<gene>
    <name evidence="7" type="ORF">H4K34_14185</name>
</gene>
<feature type="transmembrane region" description="Helical" evidence="5">
    <location>
        <begin position="213"/>
        <end position="232"/>
    </location>
</feature>
<evidence type="ECO:0000313" key="7">
    <source>
        <dbReference type="EMBL" id="QNR23518.1"/>
    </source>
</evidence>
<dbReference type="InterPro" id="IPR049453">
    <property type="entry name" value="Memb_transporter_dom"/>
</dbReference>
<evidence type="ECO:0000256" key="1">
    <source>
        <dbReference type="ARBA" id="ARBA00004141"/>
    </source>
</evidence>
<dbReference type="KEGG" id="chyd:H4K34_14185"/>
<feature type="transmembrane region" description="Helical" evidence="5">
    <location>
        <begin position="310"/>
        <end position="331"/>
    </location>
</feature>
<keyword evidence="2 5" id="KW-0812">Transmembrane</keyword>
<proteinExistence type="predicted"/>
<evidence type="ECO:0000256" key="2">
    <source>
        <dbReference type="ARBA" id="ARBA00022692"/>
    </source>
</evidence>
<feature type="transmembrane region" description="Helical" evidence="5">
    <location>
        <begin position="280"/>
        <end position="298"/>
    </location>
</feature>